<dbReference type="SUPFAM" id="SSF56112">
    <property type="entry name" value="Protein kinase-like (PK-like)"/>
    <property type="match status" value="1"/>
</dbReference>
<gene>
    <name evidence="2" type="ORF">GP486_007396</name>
</gene>
<feature type="domain" description="Protein kinase" evidence="1">
    <location>
        <begin position="1"/>
        <end position="193"/>
    </location>
</feature>
<accession>A0A9P8IBU7</accession>
<dbReference type="Proteomes" id="UP000750711">
    <property type="component" value="Unassembled WGS sequence"/>
</dbReference>
<dbReference type="InterPro" id="IPR011009">
    <property type="entry name" value="Kinase-like_dom_sf"/>
</dbReference>
<sequence>MEYFPLGDLQPYLSSPLPEKDVQQIAYQLLEGLSFMHDNGFVHRDLKPNLQNILVQSKKPDWWVKIGDFGISKRAEEGLTAFRTFGGTPGFIAPEILAQHGIFDDSDFKTKGEYTVAVDIWSLGEISFRALTGEQPFLIGSLIKYVRGASPFPIEMLQTYNVSEEGCNFLISLMAPMPGDRLAATNALSHIWVKSQNLSSTMVSAEIQRYVPGH</sequence>
<protein>
    <recommendedName>
        <fullName evidence="1">Protein kinase domain-containing protein</fullName>
    </recommendedName>
</protein>
<dbReference type="AlphaFoldDB" id="A0A9P8IBU7"/>
<dbReference type="InterPro" id="IPR000719">
    <property type="entry name" value="Prot_kinase_dom"/>
</dbReference>
<dbReference type="EMBL" id="JAGHQM010002066">
    <property type="protein sequence ID" value="KAH0551389.1"/>
    <property type="molecule type" value="Genomic_DNA"/>
</dbReference>
<dbReference type="Pfam" id="PF00069">
    <property type="entry name" value="Pkinase"/>
    <property type="match status" value="1"/>
</dbReference>
<proteinExistence type="predicted"/>
<keyword evidence="3" id="KW-1185">Reference proteome</keyword>
<evidence type="ECO:0000313" key="3">
    <source>
        <dbReference type="Proteomes" id="UP000750711"/>
    </source>
</evidence>
<dbReference type="PANTHER" id="PTHR24347">
    <property type="entry name" value="SERINE/THREONINE-PROTEIN KINASE"/>
    <property type="match status" value="1"/>
</dbReference>
<organism evidence="2 3">
    <name type="scientific">Trichoglossum hirsutum</name>
    <dbReference type="NCBI Taxonomy" id="265104"/>
    <lineage>
        <taxon>Eukaryota</taxon>
        <taxon>Fungi</taxon>
        <taxon>Dikarya</taxon>
        <taxon>Ascomycota</taxon>
        <taxon>Pezizomycotina</taxon>
        <taxon>Geoglossomycetes</taxon>
        <taxon>Geoglossales</taxon>
        <taxon>Geoglossaceae</taxon>
        <taxon>Trichoglossum</taxon>
    </lineage>
</organism>
<dbReference type="SMART" id="SM00220">
    <property type="entry name" value="S_TKc"/>
    <property type="match status" value="1"/>
</dbReference>
<comment type="caution">
    <text evidence="2">The sequence shown here is derived from an EMBL/GenBank/DDBJ whole genome shotgun (WGS) entry which is preliminary data.</text>
</comment>
<dbReference type="GO" id="GO:0005524">
    <property type="term" value="F:ATP binding"/>
    <property type="evidence" value="ECO:0007669"/>
    <property type="project" value="InterPro"/>
</dbReference>
<name>A0A9P8IBU7_9PEZI</name>
<evidence type="ECO:0000313" key="2">
    <source>
        <dbReference type="EMBL" id="KAH0551389.1"/>
    </source>
</evidence>
<evidence type="ECO:0000259" key="1">
    <source>
        <dbReference type="PROSITE" id="PS50011"/>
    </source>
</evidence>
<dbReference type="PROSITE" id="PS50011">
    <property type="entry name" value="PROTEIN_KINASE_DOM"/>
    <property type="match status" value="1"/>
</dbReference>
<dbReference type="Gene3D" id="1.10.510.10">
    <property type="entry name" value="Transferase(Phosphotransferase) domain 1"/>
    <property type="match status" value="1"/>
</dbReference>
<reference evidence="2" key="1">
    <citation type="submission" date="2021-03" db="EMBL/GenBank/DDBJ databases">
        <title>Comparative genomics and phylogenomic investigation of the class Geoglossomycetes provide insights into ecological specialization and systematics.</title>
        <authorList>
            <person name="Melie T."/>
            <person name="Pirro S."/>
            <person name="Miller A.N."/>
            <person name="Quandt A."/>
        </authorList>
    </citation>
    <scope>NUCLEOTIDE SEQUENCE</scope>
    <source>
        <strain evidence="2">CAQ_001_2017</strain>
    </source>
</reference>
<dbReference type="GO" id="GO:0004672">
    <property type="term" value="F:protein kinase activity"/>
    <property type="evidence" value="ECO:0007669"/>
    <property type="project" value="InterPro"/>
</dbReference>